<feature type="domain" description="HTH marR-type" evidence="4">
    <location>
        <begin position="24"/>
        <end position="156"/>
    </location>
</feature>
<accession>A0A8X8GY39</accession>
<dbReference type="InterPro" id="IPR039422">
    <property type="entry name" value="MarR/SlyA-like"/>
</dbReference>
<protein>
    <submittedName>
        <fullName evidence="5">Homoprotocatechuate degradation operon regulator HpaR</fullName>
    </submittedName>
</protein>
<evidence type="ECO:0000313" key="5">
    <source>
        <dbReference type="EMBL" id="NUB43541.1"/>
    </source>
</evidence>
<dbReference type="Proteomes" id="UP000484076">
    <property type="component" value="Unassembled WGS sequence"/>
</dbReference>
<dbReference type="GO" id="GO:0045892">
    <property type="term" value="P:negative regulation of DNA-templated transcription"/>
    <property type="evidence" value="ECO:0007669"/>
    <property type="project" value="InterPro"/>
</dbReference>
<organism evidence="5 6">
    <name type="scientific">Fertoeibacter niger</name>
    <dbReference type="NCBI Taxonomy" id="2656921"/>
    <lineage>
        <taxon>Bacteria</taxon>
        <taxon>Pseudomonadati</taxon>
        <taxon>Pseudomonadota</taxon>
        <taxon>Alphaproteobacteria</taxon>
        <taxon>Rhodobacterales</taxon>
        <taxon>Paracoccaceae</taxon>
        <taxon>Fertoeibacter</taxon>
    </lineage>
</organism>
<dbReference type="InterPro" id="IPR036388">
    <property type="entry name" value="WH-like_DNA-bd_sf"/>
</dbReference>
<name>A0A8X8GY39_9RHOB</name>
<dbReference type="GO" id="GO:0006950">
    <property type="term" value="P:response to stress"/>
    <property type="evidence" value="ECO:0007669"/>
    <property type="project" value="TreeGrafter"/>
</dbReference>
<dbReference type="SUPFAM" id="SSF46785">
    <property type="entry name" value="Winged helix' DNA-binding domain"/>
    <property type="match status" value="1"/>
</dbReference>
<dbReference type="RefSeq" id="WP_152824388.1">
    <property type="nucleotide sequence ID" value="NZ_WHUT02000002.1"/>
</dbReference>
<evidence type="ECO:0000256" key="3">
    <source>
        <dbReference type="ARBA" id="ARBA00023163"/>
    </source>
</evidence>
<dbReference type="InterPro" id="IPR036390">
    <property type="entry name" value="WH_DNA-bd_sf"/>
</dbReference>
<gene>
    <name evidence="5" type="primary">hpaR</name>
    <name evidence="5" type="ORF">GEU84_004020</name>
</gene>
<reference evidence="5" key="1">
    <citation type="submission" date="2020-05" db="EMBL/GenBank/DDBJ databases">
        <title>Fertoebacter nigrum gen. nov., sp. nov., a new member of the family Rhodobacteraceae.</title>
        <authorList>
            <person name="Szuroczki S."/>
            <person name="Abbaszade G."/>
            <person name="Buni D."/>
            <person name="Schumann P."/>
            <person name="Toth E."/>
        </authorList>
    </citation>
    <scope>NUCLEOTIDE SEQUENCE</scope>
    <source>
        <strain evidence="5">RG-N-1a</strain>
    </source>
</reference>
<dbReference type="PANTHER" id="PTHR33164:SF13">
    <property type="entry name" value="4-HYDROXYPHENYLACETATE CATABOLISM PROTEIN"/>
    <property type="match status" value="1"/>
</dbReference>
<dbReference type="InterPro" id="IPR000835">
    <property type="entry name" value="HTH_MarR-typ"/>
</dbReference>
<dbReference type="NCBIfam" id="TIGR02337">
    <property type="entry name" value="HpaR"/>
    <property type="match status" value="1"/>
</dbReference>
<dbReference type="SMART" id="SM00347">
    <property type="entry name" value="HTH_MARR"/>
    <property type="match status" value="1"/>
</dbReference>
<dbReference type="AlphaFoldDB" id="A0A8X8GY39"/>
<keyword evidence="1" id="KW-0805">Transcription regulation</keyword>
<keyword evidence="6" id="KW-1185">Reference proteome</keyword>
<dbReference type="PROSITE" id="PS01117">
    <property type="entry name" value="HTH_MARR_1"/>
    <property type="match status" value="1"/>
</dbReference>
<evidence type="ECO:0000256" key="2">
    <source>
        <dbReference type="ARBA" id="ARBA00023125"/>
    </source>
</evidence>
<dbReference type="InterPro" id="IPR012712">
    <property type="entry name" value="HpaR/FarR"/>
</dbReference>
<dbReference type="PROSITE" id="PS50995">
    <property type="entry name" value="HTH_MARR_2"/>
    <property type="match status" value="1"/>
</dbReference>
<comment type="caution">
    <text evidence="5">The sequence shown here is derived from an EMBL/GenBank/DDBJ whole genome shotgun (WGS) entry which is preliminary data.</text>
</comment>
<evidence type="ECO:0000313" key="6">
    <source>
        <dbReference type="Proteomes" id="UP000484076"/>
    </source>
</evidence>
<dbReference type="Pfam" id="PF01047">
    <property type="entry name" value="MarR"/>
    <property type="match status" value="1"/>
</dbReference>
<keyword evidence="2" id="KW-0238">DNA-binding</keyword>
<dbReference type="Gene3D" id="1.10.10.10">
    <property type="entry name" value="Winged helix-like DNA-binding domain superfamily/Winged helix DNA-binding domain"/>
    <property type="match status" value="1"/>
</dbReference>
<dbReference type="GO" id="GO:0003700">
    <property type="term" value="F:DNA-binding transcription factor activity"/>
    <property type="evidence" value="ECO:0007669"/>
    <property type="project" value="InterPro"/>
</dbReference>
<sequence length="159" mass="17628">MVDDTAPAPPPVTLRRPVSLRRTERSLPIALLRAREAVMGPVREMLAQSPVNEQKWRVLRVLDEEGPLPLTLVADHACLQAPSLTRIMRAMEDDGLVSRVTGTADRRTFIVCITDRGRQVIADHAAASNALFARLEALYGKDKLETLLDLLEDLQAVKL</sequence>
<dbReference type="PANTHER" id="PTHR33164">
    <property type="entry name" value="TRANSCRIPTIONAL REGULATOR, MARR FAMILY"/>
    <property type="match status" value="1"/>
</dbReference>
<keyword evidence="3" id="KW-0804">Transcription</keyword>
<dbReference type="EMBL" id="WHUT02000002">
    <property type="protein sequence ID" value="NUB43541.1"/>
    <property type="molecule type" value="Genomic_DNA"/>
</dbReference>
<evidence type="ECO:0000256" key="1">
    <source>
        <dbReference type="ARBA" id="ARBA00023015"/>
    </source>
</evidence>
<proteinExistence type="predicted"/>
<dbReference type="GO" id="GO:0003677">
    <property type="term" value="F:DNA binding"/>
    <property type="evidence" value="ECO:0007669"/>
    <property type="project" value="UniProtKB-KW"/>
</dbReference>
<evidence type="ECO:0000259" key="4">
    <source>
        <dbReference type="PROSITE" id="PS50995"/>
    </source>
</evidence>
<dbReference type="InterPro" id="IPR023187">
    <property type="entry name" value="Tscrpt_reg_MarR-type_CS"/>
</dbReference>